<feature type="domain" description="Glycosyl hydrolase family 92 N-terminal" evidence="3">
    <location>
        <begin position="32"/>
        <end position="291"/>
    </location>
</feature>
<dbReference type="Gene3D" id="2.70.98.10">
    <property type="match status" value="1"/>
</dbReference>
<proteinExistence type="predicted"/>
<name>A0A397P609_9SPHN</name>
<dbReference type="OrthoDB" id="9804511at2"/>
<dbReference type="GO" id="GO:0000224">
    <property type="term" value="F:peptide-N4-(N-acetyl-beta-glucosaminyl)asparagine amidase activity"/>
    <property type="evidence" value="ECO:0007669"/>
    <property type="project" value="TreeGrafter"/>
</dbReference>
<dbReference type="PANTHER" id="PTHR12143:SF39">
    <property type="entry name" value="SECRETED PROTEIN"/>
    <property type="match status" value="1"/>
</dbReference>
<dbReference type="Pfam" id="PF07971">
    <property type="entry name" value="Glyco_hydro_92"/>
    <property type="match status" value="1"/>
</dbReference>
<reference evidence="4 5" key="1">
    <citation type="submission" date="2018-08" db="EMBL/GenBank/DDBJ databases">
        <title>Genomic Encyclopedia of Type Strains, Phase IV (KMG-IV): sequencing the most valuable type-strain genomes for metagenomic binning, comparative biology and taxonomic classification.</title>
        <authorList>
            <person name="Goeker M."/>
        </authorList>
    </citation>
    <scope>NUCLEOTIDE SEQUENCE [LARGE SCALE GENOMIC DNA]</scope>
    <source>
        <strain evidence="4 5">DSM 25527</strain>
    </source>
</reference>
<dbReference type="GO" id="GO:0005975">
    <property type="term" value="P:carbohydrate metabolic process"/>
    <property type="evidence" value="ECO:0007669"/>
    <property type="project" value="InterPro"/>
</dbReference>
<dbReference type="SUPFAM" id="SSF48208">
    <property type="entry name" value="Six-hairpin glycosidases"/>
    <property type="match status" value="1"/>
</dbReference>
<protein>
    <submittedName>
        <fullName evidence="4">Putative alpha-1,2-mannosidase</fullName>
    </submittedName>
</protein>
<dbReference type="NCBIfam" id="TIGR01180">
    <property type="entry name" value="aman2_put"/>
    <property type="match status" value="1"/>
</dbReference>
<dbReference type="AlphaFoldDB" id="A0A397P609"/>
<dbReference type="EMBL" id="QXDC01000003">
    <property type="protein sequence ID" value="RIA44612.1"/>
    <property type="molecule type" value="Genomic_DNA"/>
</dbReference>
<dbReference type="InterPro" id="IPR005887">
    <property type="entry name" value="GH92_a_mannosidase_put"/>
</dbReference>
<dbReference type="InterPro" id="IPR014718">
    <property type="entry name" value="GH-type_carb-bd"/>
</dbReference>
<dbReference type="FunFam" id="3.30.2080.10:FF:000001">
    <property type="entry name" value="Alpha-1,2-mannosidase subfamily"/>
    <property type="match status" value="1"/>
</dbReference>
<evidence type="ECO:0000259" key="2">
    <source>
        <dbReference type="Pfam" id="PF07971"/>
    </source>
</evidence>
<dbReference type="InterPro" id="IPR012939">
    <property type="entry name" value="Glyco_hydro_92"/>
</dbReference>
<feature type="domain" description="Glycosyl hydrolase family 92" evidence="2">
    <location>
        <begin position="297"/>
        <end position="774"/>
    </location>
</feature>
<dbReference type="PANTHER" id="PTHR12143">
    <property type="entry name" value="PEPTIDE N-GLYCANASE PNGASE -RELATED"/>
    <property type="match status" value="1"/>
</dbReference>
<gene>
    <name evidence="4" type="ORF">DFR49_2860</name>
</gene>
<dbReference type="Gene3D" id="3.30.2080.10">
    <property type="entry name" value="GH92 mannosidase domain"/>
    <property type="match status" value="1"/>
</dbReference>
<organism evidence="4 5">
    <name type="scientific">Hephaestia caeni</name>
    <dbReference type="NCBI Taxonomy" id="645617"/>
    <lineage>
        <taxon>Bacteria</taxon>
        <taxon>Pseudomonadati</taxon>
        <taxon>Pseudomonadota</taxon>
        <taxon>Alphaproteobacteria</taxon>
        <taxon>Sphingomonadales</taxon>
        <taxon>Sphingomonadaceae</taxon>
        <taxon>Hephaestia</taxon>
    </lineage>
</organism>
<evidence type="ECO:0000259" key="3">
    <source>
        <dbReference type="Pfam" id="PF17678"/>
    </source>
</evidence>
<sequence length="791" mass="84277">MIRRLAFAGLALFAAAQVSGEDMIPPDLAAEVNPFIGTTNGGNVYPGATMPFGMVAFSPEATPLPGRSFPIAAPGGYEWRANGIRGFALTHLSGTGCTGASGDIPIMPVTVPVERSPSSVAAGLGYASLLDHARESASPGAYTVTLDNRVRVELGATNRTAVGRFTFPQDRPANLLFRTSDSEVGSTASTIRIDADHRTVTGSVTSGNFCGYLAPDRRESYYTLHFVAVFDQPFEVGGTWRDDQVAKGATEGSGGTTYGTRGHPPAGKGAGGWIAFDAEKTPAVTMRVGISYVDEAGARANLNRESPAGTTIEETQKATRAAWNRALGQIRITGGSRDDRTVFYTALYHSLLGETLYSDADGRYRGFDGAIHRLAKGQHAQYANFSGWDVYRSQLQLVTLLDPQRGSDIAQSLLNQADQNGGVWDRWTHLTGATSVMNGDPSPPSLAAIYAFGGRAFDVKAAYASLKRAATVPTAKDLSRTGCPVLCVGQRPGLDQWLKLHYMPVGAPGWGSAADTLELAAADFGLAELARAAGDEAGARQFRERSGWWRNLYNPRATPEGGYIQPRNADGSWPAFDPSSDEEFVEGSGAQYLWMVPFDPAGLIEKLGGKAAATRRLDAFFRTSTGGWAVTKSGPLHAELDNEPSIASPWLYNFVGQPWQTQATVRAAMRRIWTNSPSGISGNDDLGQMSSWYVWSALGLYPLYPGRADLVIGSPLFPAATIDRPGGRIDIRGEGAAPDAPFVQSLTVNGKPSDRAWLPASFVASGGTLDFTLGTKPDRGWASATTPPSFH</sequence>
<keyword evidence="5" id="KW-1185">Reference proteome</keyword>
<dbReference type="RefSeq" id="WP_119036245.1">
    <property type="nucleotide sequence ID" value="NZ_QXDC01000003.1"/>
</dbReference>
<dbReference type="InterPro" id="IPR008928">
    <property type="entry name" value="6-hairpin_glycosidase_sf"/>
</dbReference>
<dbReference type="GO" id="GO:0030246">
    <property type="term" value="F:carbohydrate binding"/>
    <property type="evidence" value="ECO:0007669"/>
    <property type="project" value="InterPro"/>
</dbReference>
<dbReference type="GO" id="GO:0005829">
    <property type="term" value="C:cytosol"/>
    <property type="evidence" value="ECO:0007669"/>
    <property type="project" value="TreeGrafter"/>
</dbReference>
<feature type="signal peptide" evidence="1">
    <location>
        <begin position="1"/>
        <end position="20"/>
    </location>
</feature>
<comment type="caution">
    <text evidence="4">The sequence shown here is derived from an EMBL/GenBank/DDBJ whole genome shotgun (WGS) entry which is preliminary data.</text>
</comment>
<dbReference type="InterPro" id="IPR050883">
    <property type="entry name" value="PNGase"/>
</dbReference>
<evidence type="ECO:0000256" key="1">
    <source>
        <dbReference type="SAM" id="SignalP"/>
    </source>
</evidence>
<feature type="chain" id="PRO_5017251895" evidence="1">
    <location>
        <begin position="21"/>
        <end position="791"/>
    </location>
</feature>
<dbReference type="Proteomes" id="UP000266568">
    <property type="component" value="Unassembled WGS sequence"/>
</dbReference>
<dbReference type="InterPro" id="IPR041371">
    <property type="entry name" value="GH92_N"/>
</dbReference>
<evidence type="ECO:0000313" key="5">
    <source>
        <dbReference type="Proteomes" id="UP000266568"/>
    </source>
</evidence>
<accession>A0A397P609</accession>
<dbReference type="Pfam" id="PF17678">
    <property type="entry name" value="Glyco_hydro_92N"/>
    <property type="match status" value="1"/>
</dbReference>
<dbReference type="Gene3D" id="1.20.1610.10">
    <property type="entry name" value="alpha-1,2-mannosidases domains"/>
    <property type="match status" value="1"/>
</dbReference>
<dbReference type="GO" id="GO:0006516">
    <property type="term" value="P:glycoprotein catabolic process"/>
    <property type="evidence" value="ECO:0007669"/>
    <property type="project" value="TreeGrafter"/>
</dbReference>
<keyword evidence="1" id="KW-0732">Signal</keyword>
<evidence type="ECO:0000313" key="4">
    <source>
        <dbReference type="EMBL" id="RIA44612.1"/>
    </source>
</evidence>
<dbReference type="Gene3D" id="1.20.1050.60">
    <property type="entry name" value="alpha-1,2-mannosidase"/>
    <property type="match status" value="1"/>
</dbReference>